<name>A0A1X7UZP6_AMPQE</name>
<dbReference type="InterPro" id="IPR036866">
    <property type="entry name" value="RibonucZ/Hydroxyglut_hydro"/>
</dbReference>
<reference evidence="2" key="1">
    <citation type="submission" date="2017-05" db="UniProtKB">
        <authorList>
            <consortium name="EnsemblMetazoa"/>
        </authorList>
    </citation>
    <scope>IDENTIFICATION</scope>
</reference>
<organism evidence="2">
    <name type="scientific">Amphimedon queenslandica</name>
    <name type="common">Sponge</name>
    <dbReference type="NCBI Taxonomy" id="400682"/>
    <lineage>
        <taxon>Eukaryota</taxon>
        <taxon>Metazoa</taxon>
        <taxon>Porifera</taxon>
        <taxon>Demospongiae</taxon>
        <taxon>Heteroscleromorpha</taxon>
        <taxon>Haplosclerida</taxon>
        <taxon>Niphatidae</taxon>
        <taxon>Amphimedon</taxon>
    </lineage>
</organism>
<dbReference type="AlphaFoldDB" id="A0A1X7UZP6"/>
<protein>
    <recommendedName>
        <fullName evidence="3">Metallo-beta-lactamase domain-containing protein</fullName>
    </recommendedName>
</protein>
<evidence type="ECO:0008006" key="3">
    <source>
        <dbReference type="Google" id="ProtNLM"/>
    </source>
</evidence>
<dbReference type="InParanoid" id="A0A1X7UZP6"/>
<dbReference type="PANTHER" id="PTHR30619:SF1">
    <property type="entry name" value="RECOMBINATION PROTEIN 2"/>
    <property type="match status" value="1"/>
</dbReference>
<evidence type="ECO:0000313" key="2">
    <source>
        <dbReference type="EnsemblMetazoa" id="Aqu2.1.33014_001"/>
    </source>
</evidence>
<accession>A0A1X7UZP6</accession>
<dbReference type="EnsemblMetazoa" id="Aqu2.1.33014_001">
    <property type="protein sequence ID" value="Aqu2.1.33014_001"/>
    <property type="gene ID" value="Aqu2.1.33014"/>
</dbReference>
<feature type="signal peptide" evidence="1">
    <location>
        <begin position="1"/>
        <end position="16"/>
    </location>
</feature>
<proteinExistence type="predicted"/>
<evidence type="ECO:0000256" key="1">
    <source>
        <dbReference type="SAM" id="SignalP"/>
    </source>
</evidence>
<dbReference type="PANTHER" id="PTHR30619">
    <property type="entry name" value="DNA INTERNALIZATION/COMPETENCE PROTEIN COMEC/REC2"/>
    <property type="match status" value="1"/>
</dbReference>
<dbReference type="OrthoDB" id="10070994at2759"/>
<keyword evidence="1" id="KW-0732">Signal</keyword>
<feature type="chain" id="PRO_5010861723" description="Metallo-beta-lactamase domain-containing protein" evidence="1">
    <location>
        <begin position="17"/>
        <end position="313"/>
    </location>
</feature>
<dbReference type="SUPFAM" id="SSF56281">
    <property type="entry name" value="Metallo-hydrolase/oxidoreductase"/>
    <property type="match status" value="1"/>
</dbReference>
<sequence>MNTIIILSLLLKAAVSIDKIPDADDKLHIYALPVGQGDCTVIQCPKATGGPKKGIVTIIDAGSSTKKEASMRKDVIVYHPCSWQSYNIIGNKFGHPKQVHSCYSIANCKNQVPELNLCPHDDSIKLSFVASAIGGCKDNKAHNKDSLIAKITYAGISTLITGDFEASPNAIKEFLSTARSDLYSDIYKLSHHGAYNGIANQEQFLDAIKAKYVFSSSGFKYKHPRCEIFEYYKTALPNDHRITEHFYTCFNKNNKFMTENTKKAIYVTHLYRPVGFQKWVKSYYLIKFSISRIGNFKFGHVDVDFTWISDEHN</sequence>
<dbReference type="Gene3D" id="3.60.15.10">
    <property type="entry name" value="Ribonuclease Z/Hydroxyacylglutathione hydrolase-like"/>
    <property type="match status" value="1"/>
</dbReference>
<dbReference type="InterPro" id="IPR052159">
    <property type="entry name" value="Competence_DNA_uptake"/>
</dbReference>